<feature type="compositionally biased region" description="Acidic residues" evidence="7">
    <location>
        <begin position="898"/>
        <end position="911"/>
    </location>
</feature>
<dbReference type="Pfam" id="PF03810">
    <property type="entry name" value="IBN_N"/>
    <property type="match status" value="1"/>
</dbReference>
<dbReference type="SUPFAM" id="SSF48371">
    <property type="entry name" value="ARM repeat"/>
    <property type="match status" value="1"/>
</dbReference>
<comment type="subcellular location">
    <subcellularLocation>
        <location evidence="2">Cytoplasm</location>
    </subcellularLocation>
    <subcellularLocation>
        <location evidence="1">Nucleus</location>
    </subcellularLocation>
</comment>
<accession>A0A4U5NBK4</accession>
<protein>
    <recommendedName>
        <fullName evidence="8">Importin N-terminal domain-containing protein</fullName>
    </recommendedName>
</protein>
<feature type="compositionally biased region" description="Acidic residues" evidence="7">
    <location>
        <begin position="958"/>
        <end position="970"/>
    </location>
</feature>
<evidence type="ECO:0000256" key="7">
    <source>
        <dbReference type="SAM" id="MobiDB-lite"/>
    </source>
</evidence>
<dbReference type="EMBL" id="AZBU02000004">
    <property type="protein sequence ID" value="TKR80209.1"/>
    <property type="molecule type" value="Genomic_DNA"/>
</dbReference>
<name>A0A4U5NBK4_STECR</name>
<evidence type="ECO:0000256" key="3">
    <source>
        <dbReference type="ARBA" id="ARBA00022448"/>
    </source>
</evidence>
<dbReference type="InterPro" id="IPR016024">
    <property type="entry name" value="ARM-type_fold"/>
</dbReference>
<dbReference type="GO" id="GO:0005829">
    <property type="term" value="C:cytosol"/>
    <property type="evidence" value="ECO:0007669"/>
    <property type="project" value="TreeGrafter"/>
</dbReference>
<dbReference type="Pfam" id="PF08506">
    <property type="entry name" value="Cse1"/>
    <property type="match status" value="1"/>
</dbReference>
<dbReference type="InterPro" id="IPR013713">
    <property type="entry name" value="XPO2_central"/>
</dbReference>
<evidence type="ECO:0000256" key="5">
    <source>
        <dbReference type="ARBA" id="ARBA00022927"/>
    </source>
</evidence>
<dbReference type="STRING" id="34508.A0A4U5NBK4"/>
<reference evidence="9 10" key="2">
    <citation type="journal article" date="2019" name="G3 (Bethesda)">
        <title>Hybrid Assembly of the Genome of the Entomopathogenic Nematode Steinernema carpocapsae Identifies the X-Chromosome.</title>
        <authorList>
            <person name="Serra L."/>
            <person name="Macchietto M."/>
            <person name="Macias-Munoz A."/>
            <person name="McGill C.J."/>
            <person name="Rodriguez I.M."/>
            <person name="Rodriguez B."/>
            <person name="Murad R."/>
            <person name="Mortazavi A."/>
        </authorList>
    </citation>
    <scope>NUCLEOTIDE SEQUENCE [LARGE SCALE GENOMIC DNA]</scope>
    <source>
        <strain evidence="9 10">ALL</strain>
    </source>
</reference>
<feature type="region of interest" description="Disordered" evidence="7">
    <location>
        <begin position="949"/>
        <end position="971"/>
    </location>
</feature>
<keyword evidence="10" id="KW-1185">Reference proteome</keyword>
<dbReference type="PANTHER" id="PTHR10997">
    <property type="entry name" value="IMPORTIN-7, 8, 11"/>
    <property type="match status" value="1"/>
</dbReference>
<proteinExistence type="predicted"/>
<feature type="region of interest" description="Disordered" evidence="7">
    <location>
        <begin position="897"/>
        <end position="930"/>
    </location>
</feature>
<dbReference type="GO" id="GO:0006606">
    <property type="term" value="P:protein import into nucleus"/>
    <property type="evidence" value="ECO:0007669"/>
    <property type="project" value="TreeGrafter"/>
</dbReference>
<dbReference type="InterPro" id="IPR001494">
    <property type="entry name" value="Importin-beta_N"/>
</dbReference>
<feature type="domain" description="Importin N-terminal" evidence="8">
    <location>
        <begin position="32"/>
        <end position="110"/>
    </location>
</feature>
<evidence type="ECO:0000256" key="1">
    <source>
        <dbReference type="ARBA" id="ARBA00004123"/>
    </source>
</evidence>
<gene>
    <name evidence="9" type="ORF">L596_014319</name>
</gene>
<keyword evidence="5" id="KW-0653">Protein transport</keyword>
<dbReference type="AlphaFoldDB" id="A0A4U5NBK4"/>
<reference evidence="9 10" key="1">
    <citation type="journal article" date="2015" name="Genome Biol.">
        <title>Comparative genomics of Steinernema reveals deeply conserved gene regulatory networks.</title>
        <authorList>
            <person name="Dillman A.R."/>
            <person name="Macchietto M."/>
            <person name="Porter C.F."/>
            <person name="Rogers A."/>
            <person name="Williams B."/>
            <person name="Antoshechkin I."/>
            <person name="Lee M.M."/>
            <person name="Goodwin Z."/>
            <person name="Lu X."/>
            <person name="Lewis E.E."/>
            <person name="Goodrich-Blair H."/>
            <person name="Stock S.P."/>
            <person name="Adams B.J."/>
            <person name="Sternberg P.W."/>
            <person name="Mortazavi A."/>
        </authorList>
    </citation>
    <scope>NUCLEOTIDE SEQUENCE [LARGE SCALE GENOMIC DNA]</scope>
    <source>
        <strain evidence="9 10">ALL</strain>
    </source>
</reference>
<organism evidence="9 10">
    <name type="scientific">Steinernema carpocapsae</name>
    <name type="common">Entomopathogenic nematode</name>
    <dbReference type="NCBI Taxonomy" id="34508"/>
    <lineage>
        <taxon>Eukaryota</taxon>
        <taxon>Metazoa</taxon>
        <taxon>Ecdysozoa</taxon>
        <taxon>Nematoda</taxon>
        <taxon>Chromadorea</taxon>
        <taxon>Rhabditida</taxon>
        <taxon>Tylenchina</taxon>
        <taxon>Panagrolaimomorpha</taxon>
        <taxon>Strongyloidoidea</taxon>
        <taxon>Steinernematidae</taxon>
        <taxon>Steinernema</taxon>
    </lineage>
</organism>
<comment type="caution">
    <text evidence="9">The sequence shown here is derived from an EMBL/GenBank/DDBJ whole genome shotgun (WGS) entry which is preliminary data.</text>
</comment>
<dbReference type="PANTHER" id="PTHR10997:SF18">
    <property type="entry name" value="D-IMPORTIN 7_RANBP7"/>
    <property type="match status" value="1"/>
</dbReference>
<dbReference type="InterPro" id="IPR011989">
    <property type="entry name" value="ARM-like"/>
</dbReference>
<evidence type="ECO:0000313" key="9">
    <source>
        <dbReference type="EMBL" id="TKR80209.1"/>
    </source>
</evidence>
<dbReference type="Proteomes" id="UP000298663">
    <property type="component" value="Unassembled WGS sequence"/>
</dbReference>
<keyword evidence="4" id="KW-0963">Cytoplasm</keyword>
<evidence type="ECO:0000256" key="6">
    <source>
        <dbReference type="ARBA" id="ARBA00023242"/>
    </source>
</evidence>
<dbReference type="GO" id="GO:0005635">
    <property type="term" value="C:nuclear envelope"/>
    <property type="evidence" value="ECO:0007669"/>
    <property type="project" value="TreeGrafter"/>
</dbReference>
<dbReference type="OrthoDB" id="760868at2759"/>
<evidence type="ECO:0000259" key="8">
    <source>
        <dbReference type="PROSITE" id="PS50166"/>
    </source>
</evidence>
<keyword evidence="3" id="KW-0813">Transport</keyword>
<keyword evidence="6" id="KW-0539">Nucleus</keyword>
<dbReference type="PROSITE" id="PS50166">
    <property type="entry name" value="IMPORTIN_B_NT"/>
    <property type="match status" value="1"/>
</dbReference>
<sequence length="1078" mass="122519">MDIAQNAAVSMDKSGIVEALRATTSSADQAAAAAYLEKAAELVGYAPMLIHFLMDEQLDPAARQASVLYLKNFLNRYWDETEDECEQVKIRIAEQDKQVVREHIIDCIVGSPEAIRVQLCTGVQSIMRADFPDKWPQVIDKIQALLETTDAPSWLGALLVTHRLTKLYEYRRQKEKAPLIAAMHRLLPMIFQRMIAIMDNMTQEACLLQKLVLKIFYCLVQYSLNTELMSLESFSHWVEVFRRIIERPIPEEVDQLDDAEKTETVWWKRKKWALKILNKIFDKYGSPGQVEPMYAQFAETYLEHHAIPTVHTVLTLLHEKTTGKFVSEQVIYHALTYLAAAVSHAKTWKEIKPYITEMTAHLIFPLMRHDDDDEELWEDNPEEFIRFKYDIFEDLHNPESAAANFLQNAAKRKDILPTILQYIINVLSTSTDARDIDGALHIVGELAQALVKHRTYKKDVEKLLEAHVLPRIEHEARFVRARACWCVKACADASFTNPHNKTSILKRLTAAIVRRLVEPNEELPVKVEAALAIQYIMIGQEEKARECLLPYIREVVMEVLRLVSKTEVEELTGVMDKLIEDYMEDVIPIAHEVAIELVNIFNRLTTVEEGEAMEDHTITVMGILNTLDNILSLVEDHPQIMAHVEETIRGVIERILVCHSCDYYEEAVSLIQSLIATQVSPPMWGIFEKLGQCYMEDGSAFFCDVVPVLHQYLAVGYQGLLENPQRLQLMLEMIRMALHDMDAGDEVHLYAAKMLECLIIQCHPHVDEIVPTILQWAFERFHKECGSVSGLRPMLIVVFISSFYCNKELTAQVLFNLLGQPAGNPLDWLYNQILTLYKDFEGVHDRKLALFALTAALQLPAELRPTPIAQNPNEVTKKIMHLFDSLQKAIKAIADMNVDSDEDDSETESDASGDGRRHIDQDLGDSEDEIDEGTLEYLEQLAKSGRNGDKSFKTYYGEGDDEDSSDDDDFDGRFIEETEVEAYTNKLDEDDSGFNVFVSFKTVFEGLQTADPNLFAQMTTGLDESEMNDLKKLITVCAQNEQAEQSRQVAQAGGYAFNSDAGVPSNFNFGDVSKVHAC</sequence>
<dbReference type="SMART" id="SM00913">
    <property type="entry name" value="IBN_N"/>
    <property type="match status" value="1"/>
</dbReference>
<evidence type="ECO:0000256" key="4">
    <source>
        <dbReference type="ARBA" id="ARBA00022490"/>
    </source>
</evidence>
<evidence type="ECO:0000256" key="2">
    <source>
        <dbReference type="ARBA" id="ARBA00004496"/>
    </source>
</evidence>
<evidence type="ECO:0000313" key="10">
    <source>
        <dbReference type="Proteomes" id="UP000298663"/>
    </source>
</evidence>
<dbReference type="GO" id="GO:0031267">
    <property type="term" value="F:small GTPase binding"/>
    <property type="evidence" value="ECO:0007669"/>
    <property type="project" value="InterPro"/>
</dbReference>
<dbReference type="Gene3D" id="1.25.10.10">
    <property type="entry name" value="Leucine-rich Repeat Variant"/>
    <property type="match status" value="1"/>
</dbReference>